<sequence length="145" mass="15710">MGMMQEFREFAVKGNVIDLAVGVIIGGAFGKIVDSVVSDLIMPVVGLVFGKLDFSNLFLVLGTVPEGTARTLDALRKAGVPVLAYGSFITVAVNFLILAFIIFLMIKQINRLKRNAPPPVVVVAETPEDVVLLREIRDSLIRNTP</sequence>
<dbReference type="AlphaFoldDB" id="A0A6N1X5V8"/>
<evidence type="ECO:0000256" key="5">
    <source>
        <dbReference type="ARBA" id="ARBA00022692"/>
    </source>
</evidence>
<dbReference type="NCBIfam" id="TIGR00220">
    <property type="entry name" value="mscL"/>
    <property type="match status" value="1"/>
</dbReference>
<dbReference type="PRINTS" id="PR01264">
    <property type="entry name" value="MECHCHANNEL"/>
</dbReference>
<feature type="transmembrane region" description="Helical" evidence="10">
    <location>
        <begin position="40"/>
        <end position="62"/>
    </location>
</feature>
<gene>
    <name evidence="10 11" type="primary">mscL</name>
    <name evidence="11" type="ORF">HUK68_15800</name>
</gene>
<evidence type="ECO:0000256" key="6">
    <source>
        <dbReference type="ARBA" id="ARBA00022989"/>
    </source>
</evidence>
<dbReference type="GO" id="GO:0008381">
    <property type="term" value="F:mechanosensitive monoatomic ion channel activity"/>
    <property type="evidence" value="ECO:0007669"/>
    <property type="project" value="UniProtKB-UniRule"/>
</dbReference>
<dbReference type="GO" id="GO:0005886">
    <property type="term" value="C:plasma membrane"/>
    <property type="evidence" value="ECO:0007669"/>
    <property type="project" value="UniProtKB-SubCell"/>
</dbReference>
<keyword evidence="12" id="KW-1185">Reference proteome</keyword>
<dbReference type="EMBL" id="CP054840">
    <property type="protein sequence ID" value="QKV54248.1"/>
    <property type="molecule type" value="Genomic_DNA"/>
</dbReference>
<evidence type="ECO:0000256" key="4">
    <source>
        <dbReference type="ARBA" id="ARBA00022475"/>
    </source>
</evidence>
<name>A0A6N1X5V8_9BURK</name>
<evidence type="ECO:0000256" key="1">
    <source>
        <dbReference type="ARBA" id="ARBA00004651"/>
    </source>
</evidence>
<keyword evidence="3 10" id="KW-0813">Transport</keyword>
<dbReference type="PANTHER" id="PTHR30266:SF2">
    <property type="entry name" value="LARGE-CONDUCTANCE MECHANOSENSITIVE CHANNEL"/>
    <property type="match status" value="1"/>
</dbReference>
<organism evidence="11 12">
    <name type="scientific">Comamonas antarctica</name>
    <dbReference type="NCBI Taxonomy" id="2743470"/>
    <lineage>
        <taxon>Bacteria</taxon>
        <taxon>Pseudomonadati</taxon>
        <taxon>Pseudomonadota</taxon>
        <taxon>Betaproteobacteria</taxon>
        <taxon>Burkholderiales</taxon>
        <taxon>Comamonadaceae</taxon>
        <taxon>Comamonas</taxon>
    </lineage>
</organism>
<dbReference type="InterPro" id="IPR001185">
    <property type="entry name" value="MS_channel"/>
</dbReference>
<evidence type="ECO:0000313" key="12">
    <source>
        <dbReference type="Proteomes" id="UP000509579"/>
    </source>
</evidence>
<dbReference type="KEGG" id="aant:HUK68_15800"/>
<keyword evidence="6 10" id="KW-1133">Transmembrane helix</keyword>
<dbReference type="Pfam" id="PF01741">
    <property type="entry name" value="MscL"/>
    <property type="match status" value="1"/>
</dbReference>
<evidence type="ECO:0000256" key="3">
    <source>
        <dbReference type="ARBA" id="ARBA00022448"/>
    </source>
</evidence>
<evidence type="ECO:0000256" key="7">
    <source>
        <dbReference type="ARBA" id="ARBA00023065"/>
    </source>
</evidence>
<comment type="similarity">
    <text evidence="2 10">Belongs to the MscL family.</text>
</comment>
<dbReference type="RefSeq" id="WP_175505048.1">
    <property type="nucleotide sequence ID" value="NZ_CAURQT010000052.1"/>
</dbReference>
<reference evidence="11 12" key="1">
    <citation type="submission" date="2020-06" db="EMBL/GenBank/DDBJ databases">
        <title>Acidovorax antarctica sp. nov., isolated from Corinth ice sheet soil, Antarctic Fields Peninsula.</title>
        <authorList>
            <person name="Xu Q."/>
            <person name="Peng F."/>
        </authorList>
    </citation>
    <scope>NUCLEOTIDE SEQUENCE [LARGE SCALE GENOMIC DNA]</scope>
    <source>
        <strain evidence="11 12">16-35-5</strain>
    </source>
</reference>
<dbReference type="Proteomes" id="UP000509579">
    <property type="component" value="Chromosome"/>
</dbReference>
<dbReference type="PANTHER" id="PTHR30266">
    <property type="entry name" value="MECHANOSENSITIVE CHANNEL MSCL"/>
    <property type="match status" value="1"/>
</dbReference>
<comment type="function">
    <text evidence="10">Channel that opens in response to stretch forces in the membrane lipid bilayer. May participate in the regulation of osmotic pressure changes within the cell.</text>
</comment>
<keyword evidence="8 10" id="KW-0472">Membrane</keyword>
<dbReference type="HAMAP" id="MF_00115">
    <property type="entry name" value="MscL"/>
    <property type="match status" value="1"/>
</dbReference>
<evidence type="ECO:0000256" key="10">
    <source>
        <dbReference type="HAMAP-Rule" id="MF_00115"/>
    </source>
</evidence>
<dbReference type="Gene3D" id="1.10.1200.120">
    <property type="entry name" value="Large-conductance mechanosensitive channel, MscL, domain 1"/>
    <property type="match status" value="1"/>
</dbReference>
<dbReference type="InterPro" id="IPR019823">
    <property type="entry name" value="Mechanosensitive_channel_CS"/>
</dbReference>
<dbReference type="SUPFAM" id="SSF81330">
    <property type="entry name" value="Gated mechanosensitive channel"/>
    <property type="match status" value="1"/>
</dbReference>
<comment type="subunit">
    <text evidence="10">Homopentamer.</text>
</comment>
<protein>
    <recommendedName>
        <fullName evidence="10">Large-conductance mechanosensitive channel</fullName>
    </recommendedName>
</protein>
<keyword evidence="10" id="KW-0997">Cell inner membrane</keyword>
<evidence type="ECO:0000256" key="9">
    <source>
        <dbReference type="ARBA" id="ARBA00023303"/>
    </source>
</evidence>
<dbReference type="NCBIfam" id="NF010557">
    <property type="entry name" value="PRK13952.1"/>
    <property type="match status" value="1"/>
</dbReference>
<accession>A0A6N1X5V8</accession>
<dbReference type="InterPro" id="IPR036019">
    <property type="entry name" value="MscL_channel"/>
</dbReference>
<feature type="transmembrane region" description="Helical" evidence="10">
    <location>
        <begin position="82"/>
        <end position="106"/>
    </location>
</feature>
<evidence type="ECO:0000256" key="2">
    <source>
        <dbReference type="ARBA" id="ARBA00007254"/>
    </source>
</evidence>
<comment type="subcellular location">
    <subcellularLocation>
        <location evidence="10">Cell inner membrane</location>
        <topology evidence="10">Multi-pass membrane protein</topology>
    </subcellularLocation>
    <subcellularLocation>
        <location evidence="1">Cell membrane</location>
        <topology evidence="1">Multi-pass membrane protein</topology>
    </subcellularLocation>
</comment>
<keyword evidence="5 10" id="KW-0812">Transmembrane</keyword>
<keyword evidence="9 10" id="KW-0407">Ion channel</keyword>
<feature type="transmembrane region" description="Helical" evidence="10">
    <location>
        <begin position="12"/>
        <end position="33"/>
    </location>
</feature>
<evidence type="ECO:0000313" key="11">
    <source>
        <dbReference type="EMBL" id="QKV54248.1"/>
    </source>
</evidence>
<keyword evidence="7 10" id="KW-0406">Ion transport</keyword>
<keyword evidence="4 10" id="KW-1003">Cell membrane</keyword>
<dbReference type="PROSITE" id="PS01327">
    <property type="entry name" value="MSCL"/>
    <property type="match status" value="1"/>
</dbReference>
<dbReference type="InterPro" id="IPR037673">
    <property type="entry name" value="MSC/AndL"/>
</dbReference>
<proteinExistence type="inferred from homology"/>
<dbReference type="NCBIfam" id="NF001843">
    <property type="entry name" value="PRK00567.1-4"/>
    <property type="match status" value="1"/>
</dbReference>
<evidence type="ECO:0000256" key="8">
    <source>
        <dbReference type="ARBA" id="ARBA00023136"/>
    </source>
</evidence>